<dbReference type="PANTHER" id="PTHR19308:SF14">
    <property type="entry name" value="START DOMAIN-CONTAINING PROTEIN"/>
    <property type="match status" value="1"/>
</dbReference>
<keyword evidence="2" id="KW-0472">Membrane</keyword>
<dbReference type="SUPFAM" id="SSF55961">
    <property type="entry name" value="Bet v1-like"/>
    <property type="match status" value="1"/>
</dbReference>
<feature type="domain" description="START" evidence="3">
    <location>
        <begin position="175"/>
        <end position="344"/>
    </location>
</feature>
<feature type="transmembrane region" description="Helical" evidence="2">
    <location>
        <begin position="408"/>
        <end position="431"/>
    </location>
</feature>
<accession>A0A7S2RBC8</accession>
<dbReference type="GO" id="GO:0005737">
    <property type="term" value="C:cytoplasm"/>
    <property type="evidence" value="ECO:0007669"/>
    <property type="project" value="UniProtKB-ARBA"/>
</dbReference>
<sequence length="433" mass="48547">MVVSVTSFRQKRDRSGVYMQYRVESRQVFGSASGENGGPMPDGENGEERVEVVWKRFSEFGDLVDRLAEEGYELRGVALPSKVFGTAAESRVKKLDALVRGVVKATTVDGCLSTAPKVLLDFLGVASWFEFKEKQQVVGSWLEHEPVPEEYRDMIENAIDELLKLEKIYKGEGGASMEELSWKHVGREKTVCWYSHPETERRMAYGTIPQSTSKMIKDIFYDNKLVRRIETSMDQVKTLEVLNSHTRIDYILAKSIMWLPPRDVIMVRHWRVLEDGAIVDAQVTIDSHHGAPEKDTGGKVRATQTFGGFVIRQEAPTRSSILIATDLDPRVTSAPASVQRRMLDYSASMLAKNLANLFSLAQSKDLKRYVEDGPLGNRATPSEPTPENEDDDQDIEPVDDIFDDNTSLVTLGTVCTIAGISIGIGSLLYLYRR</sequence>
<dbReference type="InterPro" id="IPR036871">
    <property type="entry name" value="PX_dom_sf"/>
</dbReference>
<dbReference type="InterPro" id="IPR051213">
    <property type="entry name" value="START_lipid_transfer"/>
</dbReference>
<protein>
    <recommendedName>
        <fullName evidence="3">START domain-containing protein</fullName>
    </recommendedName>
</protein>
<name>A0A7S2RBC8_9STRA</name>
<keyword evidence="2" id="KW-0812">Transmembrane</keyword>
<dbReference type="Pfam" id="PF01852">
    <property type="entry name" value="START"/>
    <property type="match status" value="1"/>
</dbReference>
<dbReference type="InterPro" id="IPR002913">
    <property type="entry name" value="START_lipid-bd_dom"/>
</dbReference>
<gene>
    <name evidence="4" type="ORF">QSP1433_LOCUS1583</name>
</gene>
<evidence type="ECO:0000256" key="2">
    <source>
        <dbReference type="SAM" id="Phobius"/>
    </source>
</evidence>
<organism evidence="4">
    <name type="scientific">Mucochytrium quahogii</name>
    <dbReference type="NCBI Taxonomy" id="96639"/>
    <lineage>
        <taxon>Eukaryota</taxon>
        <taxon>Sar</taxon>
        <taxon>Stramenopiles</taxon>
        <taxon>Bigyra</taxon>
        <taxon>Labyrinthulomycetes</taxon>
        <taxon>Thraustochytrida</taxon>
        <taxon>Thraustochytriidae</taxon>
        <taxon>Mucochytrium</taxon>
    </lineage>
</organism>
<dbReference type="CDD" id="cd00177">
    <property type="entry name" value="START"/>
    <property type="match status" value="1"/>
</dbReference>
<dbReference type="PANTHER" id="PTHR19308">
    <property type="entry name" value="PHOSPHATIDYLCHOLINE TRANSFER PROTEIN"/>
    <property type="match status" value="1"/>
</dbReference>
<keyword evidence="2" id="KW-1133">Transmembrane helix</keyword>
<dbReference type="PROSITE" id="PS50848">
    <property type="entry name" value="START"/>
    <property type="match status" value="1"/>
</dbReference>
<dbReference type="Gene3D" id="3.30.1520.10">
    <property type="entry name" value="Phox-like domain"/>
    <property type="match status" value="1"/>
</dbReference>
<evidence type="ECO:0000259" key="3">
    <source>
        <dbReference type="PROSITE" id="PS50848"/>
    </source>
</evidence>
<reference evidence="4" key="1">
    <citation type="submission" date="2021-01" db="EMBL/GenBank/DDBJ databases">
        <authorList>
            <person name="Corre E."/>
            <person name="Pelletier E."/>
            <person name="Niang G."/>
            <person name="Scheremetjew M."/>
            <person name="Finn R."/>
            <person name="Kale V."/>
            <person name="Holt S."/>
            <person name="Cochrane G."/>
            <person name="Meng A."/>
            <person name="Brown T."/>
            <person name="Cohen L."/>
        </authorList>
    </citation>
    <scope>NUCLEOTIDE SEQUENCE</scope>
    <source>
        <strain evidence="4">NY070348D</strain>
    </source>
</reference>
<proteinExistence type="predicted"/>
<dbReference type="AlphaFoldDB" id="A0A7S2RBC8"/>
<dbReference type="SUPFAM" id="SSF64268">
    <property type="entry name" value="PX domain"/>
    <property type="match status" value="1"/>
</dbReference>
<dbReference type="InterPro" id="IPR023393">
    <property type="entry name" value="START-like_dom_sf"/>
</dbReference>
<evidence type="ECO:0000256" key="1">
    <source>
        <dbReference type="SAM" id="MobiDB-lite"/>
    </source>
</evidence>
<dbReference type="EMBL" id="HBHK01002679">
    <property type="protein sequence ID" value="CAD9666059.1"/>
    <property type="molecule type" value="Transcribed_RNA"/>
</dbReference>
<feature type="compositionally biased region" description="Acidic residues" evidence="1">
    <location>
        <begin position="386"/>
        <end position="399"/>
    </location>
</feature>
<feature type="region of interest" description="Disordered" evidence="1">
    <location>
        <begin position="371"/>
        <end position="399"/>
    </location>
</feature>
<evidence type="ECO:0000313" key="4">
    <source>
        <dbReference type="EMBL" id="CAD9666059.1"/>
    </source>
</evidence>
<dbReference type="GO" id="GO:0035091">
    <property type="term" value="F:phosphatidylinositol binding"/>
    <property type="evidence" value="ECO:0007669"/>
    <property type="project" value="InterPro"/>
</dbReference>
<dbReference type="Gene3D" id="3.30.530.20">
    <property type="match status" value="1"/>
</dbReference>